<feature type="coiled-coil region" evidence="1">
    <location>
        <begin position="14"/>
        <end position="41"/>
    </location>
</feature>
<organism evidence="2 3">
    <name type="scientific">Ceratopteris richardii</name>
    <name type="common">Triangle waterfern</name>
    <dbReference type="NCBI Taxonomy" id="49495"/>
    <lineage>
        <taxon>Eukaryota</taxon>
        <taxon>Viridiplantae</taxon>
        <taxon>Streptophyta</taxon>
        <taxon>Embryophyta</taxon>
        <taxon>Tracheophyta</taxon>
        <taxon>Polypodiopsida</taxon>
        <taxon>Polypodiidae</taxon>
        <taxon>Polypodiales</taxon>
        <taxon>Pteridineae</taxon>
        <taxon>Pteridaceae</taxon>
        <taxon>Parkerioideae</taxon>
        <taxon>Ceratopteris</taxon>
    </lineage>
</organism>
<keyword evidence="1" id="KW-0175">Coiled coil</keyword>
<dbReference type="AlphaFoldDB" id="A0A8T2UBU8"/>
<protein>
    <submittedName>
        <fullName evidence="2">Uncharacterized protein</fullName>
    </submittedName>
</protein>
<evidence type="ECO:0000313" key="3">
    <source>
        <dbReference type="Proteomes" id="UP000825935"/>
    </source>
</evidence>
<reference evidence="2" key="1">
    <citation type="submission" date="2021-08" db="EMBL/GenBank/DDBJ databases">
        <title>WGS assembly of Ceratopteris richardii.</title>
        <authorList>
            <person name="Marchant D.B."/>
            <person name="Chen G."/>
            <person name="Jenkins J."/>
            <person name="Shu S."/>
            <person name="Leebens-Mack J."/>
            <person name="Grimwood J."/>
            <person name="Schmutz J."/>
            <person name="Soltis P."/>
            <person name="Soltis D."/>
            <person name="Chen Z.-H."/>
        </authorList>
    </citation>
    <scope>NUCLEOTIDE SEQUENCE</scope>
    <source>
        <strain evidence="2">Whitten #5841</strain>
        <tissue evidence="2">Leaf</tissue>
    </source>
</reference>
<evidence type="ECO:0000313" key="2">
    <source>
        <dbReference type="EMBL" id="KAH7431035.1"/>
    </source>
</evidence>
<gene>
    <name evidence="2" type="ORF">KP509_08G026700</name>
</gene>
<dbReference type="Proteomes" id="UP000825935">
    <property type="component" value="Chromosome 8"/>
</dbReference>
<keyword evidence="3" id="KW-1185">Reference proteome</keyword>
<proteinExistence type="predicted"/>
<comment type="caution">
    <text evidence="2">The sequence shown here is derived from an EMBL/GenBank/DDBJ whole genome shotgun (WGS) entry which is preliminary data.</text>
</comment>
<dbReference type="EMBL" id="CM035413">
    <property type="protein sequence ID" value="KAH7431035.1"/>
    <property type="molecule type" value="Genomic_DNA"/>
</dbReference>
<evidence type="ECO:0000256" key="1">
    <source>
        <dbReference type="SAM" id="Coils"/>
    </source>
</evidence>
<sequence length="309" mass="36301">METLANHAKEISAFKTIGHDIASLKENIERLNNQIQESATCECKDKYHVQVQSRSIYSIDQKPLPDHRRVVPRPLYQRPKRTVRCFWCDQLGHTYGNCMAYEKACSQQLALESEQKICDYQRQLPLRLNLGRGGMIDYFDQTKLSPKTKLQKQWKPKSHYEKSNVCQLQIMNTKIVTKSECLENDQNLLKPKSMSNIDIQTTSKDQDTLKKIKKEEYVRTKDDENEQSIDGNKDIHEVKTEPKVIENDNKCDKNKNDERIVQTSEDENLQIQLEHDKNMGKWVQEALWKIENNIKNSSKVKKKEKNFRE</sequence>
<name>A0A8T2UBU8_CERRI</name>
<accession>A0A8T2UBU8</accession>